<accession>A0AAX0QSS2</accession>
<evidence type="ECO:0000313" key="2">
    <source>
        <dbReference type="EMBL" id="PCF50180.1"/>
    </source>
</evidence>
<evidence type="ECO:0000313" key="3">
    <source>
        <dbReference type="EMBL" id="RIZ56189.1"/>
    </source>
</evidence>
<proteinExistence type="predicted"/>
<dbReference type="AlphaFoldDB" id="A0AAX0QSS2"/>
<reference evidence="2 4" key="1">
    <citation type="journal article" date="2017" name="PLoS ONE">
        <title>Development of a real-time PCR for detection of Staphylococcus pseudintermedius using a novel automated comparison of whole-genome sequences.</title>
        <authorList>
            <person name="Verstappen K.M."/>
            <person name="Huijbregts L."/>
            <person name="Spaninks M."/>
            <person name="Wagenaar J.A."/>
            <person name="Fluit A.C."/>
            <person name="Duim B."/>
        </authorList>
    </citation>
    <scope>NUCLEOTIDE SEQUENCE [LARGE SCALE GENOMIC DNA]</scope>
    <source>
        <strain evidence="2 4">15S02591-1</strain>
    </source>
</reference>
<dbReference type="EMBL" id="NIPK01000002">
    <property type="protein sequence ID" value="RIZ56189.1"/>
    <property type="molecule type" value="Genomic_DNA"/>
</dbReference>
<dbReference type="Pfam" id="PF19502">
    <property type="entry name" value="DUF6036"/>
    <property type="match status" value="1"/>
</dbReference>
<comment type="caution">
    <text evidence="2">The sequence shown here is derived from an EMBL/GenBank/DDBJ whole genome shotgun (WGS) entry which is preliminary data.</text>
</comment>
<dbReference type="Proteomes" id="UP000217473">
    <property type="component" value="Unassembled WGS sequence"/>
</dbReference>
<feature type="domain" description="DUF6036" evidence="1">
    <location>
        <begin position="33"/>
        <end position="178"/>
    </location>
</feature>
<dbReference type="RefSeq" id="WP_096597555.1">
    <property type="nucleotide sequence ID" value="NZ_LR134263.1"/>
</dbReference>
<evidence type="ECO:0000313" key="5">
    <source>
        <dbReference type="Proteomes" id="UP000266198"/>
    </source>
</evidence>
<organism evidence="2 4">
    <name type="scientific">Staphylococcus delphini</name>
    <dbReference type="NCBI Taxonomy" id="53344"/>
    <lineage>
        <taxon>Bacteria</taxon>
        <taxon>Bacillati</taxon>
        <taxon>Bacillota</taxon>
        <taxon>Bacilli</taxon>
        <taxon>Bacillales</taxon>
        <taxon>Staphylococcaceae</taxon>
        <taxon>Staphylococcus</taxon>
        <taxon>Staphylococcus intermedius group</taxon>
    </lineage>
</organism>
<name>A0AAX0QSS2_9STAP</name>
<protein>
    <recommendedName>
        <fullName evidence="1">DUF6036 domain-containing protein</fullName>
    </recommendedName>
</protein>
<evidence type="ECO:0000259" key="1">
    <source>
        <dbReference type="Pfam" id="PF19502"/>
    </source>
</evidence>
<evidence type="ECO:0000313" key="4">
    <source>
        <dbReference type="Proteomes" id="UP000217473"/>
    </source>
</evidence>
<sequence>MRKSLIQDAKQQLSNINPDETLAIRMYKTAAIITTLMDKLDDHPKKINKPIVVGGLSMELYTSSKYTTNDIDFITSASYELNNILLELGFVRESRIYEYKELGIACDIVGNVLESVESYEKLRKLDVENGTYFYVISPEDIIIDRMLDFKYADNLRYCAILTTNYFSSLDFDYIKRELKVDKEALSEFNLMVENIKSTIK</sequence>
<keyword evidence="5" id="KW-1185">Reference proteome</keyword>
<dbReference type="Proteomes" id="UP000266198">
    <property type="component" value="Unassembled WGS sequence"/>
</dbReference>
<gene>
    <name evidence="2" type="ORF">B5C07_08205</name>
    <name evidence="3" type="ORF">CDL68_01220</name>
</gene>
<dbReference type="EMBL" id="MWUR01000010">
    <property type="protein sequence ID" value="PCF50180.1"/>
    <property type="molecule type" value="Genomic_DNA"/>
</dbReference>
<dbReference type="InterPro" id="IPR045792">
    <property type="entry name" value="DUF6036"/>
</dbReference>
<reference evidence="3 5" key="2">
    <citation type="submission" date="2017-06" db="EMBL/GenBank/DDBJ databases">
        <title>Identification of a new gene, sdsY, involved in staphylococcal internalization in non-professional phagocytic cells (NPPCs).</title>
        <authorList>
            <person name="Maali Y."/>
            <person name="Martins-Simoes P."/>
            <person name="Trouillet-Assant S."/>
            <person name="Laurent F."/>
            <person name="Diot A."/>
            <person name="Verhoeven P."/>
            <person name="Bouvard D."/>
            <person name="Vandenesch F."/>
            <person name="Bes M."/>
        </authorList>
    </citation>
    <scope>NUCLEOTIDE SEQUENCE [LARGE SCALE GENOMIC DNA]</scope>
    <source>
        <strain evidence="3 5">Heidy</strain>
    </source>
</reference>